<dbReference type="PANTHER" id="PTHR34351">
    <property type="entry name" value="SLR1927 PROTEIN-RELATED"/>
    <property type="match status" value="1"/>
</dbReference>
<keyword evidence="2" id="KW-0472">Membrane</keyword>
<protein>
    <submittedName>
        <fullName evidence="3">DUF58 domain-containing protein</fullName>
    </submittedName>
</protein>
<dbReference type="RefSeq" id="WP_317702214.1">
    <property type="nucleotide sequence ID" value="NZ_CP136921.1"/>
</dbReference>
<dbReference type="Proteomes" id="UP001303211">
    <property type="component" value="Chromosome"/>
</dbReference>
<accession>A0ABZ0J6R1</accession>
<feature type="transmembrane region" description="Helical" evidence="2">
    <location>
        <begin position="53"/>
        <end position="76"/>
    </location>
</feature>
<gene>
    <name evidence="3" type="ORF">P4826_01320</name>
</gene>
<feature type="compositionally biased region" description="Pro residues" evidence="1">
    <location>
        <begin position="213"/>
        <end position="225"/>
    </location>
</feature>
<keyword evidence="2" id="KW-0812">Transmembrane</keyword>
<reference evidence="3 4" key="1">
    <citation type="submission" date="2023-03" db="EMBL/GenBank/DDBJ databases">
        <title>Diaphorobacter basophil sp. nov., isolated from a sewage-treatment plant.</title>
        <authorList>
            <person name="Yang K."/>
        </authorList>
    </citation>
    <scope>NUCLEOTIDE SEQUENCE [LARGE SCALE GENOMIC DNA]</scope>
    <source>
        <strain evidence="3 4">Y-1</strain>
    </source>
</reference>
<organism evidence="3 4">
    <name type="scientific">Diaphorobacter limosus</name>
    <dbReference type="NCBI Taxonomy" id="3036128"/>
    <lineage>
        <taxon>Bacteria</taxon>
        <taxon>Pseudomonadati</taxon>
        <taxon>Pseudomonadota</taxon>
        <taxon>Betaproteobacteria</taxon>
        <taxon>Burkholderiales</taxon>
        <taxon>Comamonadaceae</taxon>
        <taxon>Diaphorobacter</taxon>
    </lineage>
</organism>
<sequence>MPTTPGQAVNPAAPFPPTSPPARRRTGLLARWYRWWSARLPRTDTLQLTQRNVFILPTGAGWMLALTLLVLLVASINFQLNLGYLLTFLLTGSAAASLYLCHATLRGLSLRLLVPEPQFLGAGAVLQVQLHNAARATRYGIGVAVRGSHQSREWVWCDVPGQGSATVQVAFAPARRGLQGAPLLKLETRYPLGTFRSWALWRPAAQVLVYPRPETPAPPLPPPEPHSSGPGQARARGLGEFDGVRAYQRGDPLKLVVWKKAAKSLATGSNDLVSRDTQQSQRQQLWLDFAATGLPAPEDRLSRLTAWVLQADRLGQDYGLRLPGREIAPDHGPAHRRRCLEALALC</sequence>
<dbReference type="EMBL" id="CP136921">
    <property type="protein sequence ID" value="WOO32797.1"/>
    <property type="molecule type" value="Genomic_DNA"/>
</dbReference>
<feature type="transmembrane region" description="Helical" evidence="2">
    <location>
        <begin position="82"/>
        <end position="101"/>
    </location>
</feature>
<dbReference type="PANTHER" id="PTHR34351:SF1">
    <property type="entry name" value="SLR1927 PROTEIN"/>
    <property type="match status" value="1"/>
</dbReference>
<evidence type="ECO:0000256" key="2">
    <source>
        <dbReference type="SAM" id="Phobius"/>
    </source>
</evidence>
<evidence type="ECO:0000256" key="1">
    <source>
        <dbReference type="SAM" id="MobiDB-lite"/>
    </source>
</evidence>
<feature type="region of interest" description="Disordered" evidence="1">
    <location>
        <begin position="1"/>
        <end position="23"/>
    </location>
</feature>
<keyword evidence="4" id="KW-1185">Reference proteome</keyword>
<evidence type="ECO:0000313" key="3">
    <source>
        <dbReference type="EMBL" id="WOO32797.1"/>
    </source>
</evidence>
<keyword evidence="2" id="KW-1133">Transmembrane helix</keyword>
<feature type="region of interest" description="Disordered" evidence="1">
    <location>
        <begin position="212"/>
        <end position="236"/>
    </location>
</feature>
<evidence type="ECO:0000313" key="4">
    <source>
        <dbReference type="Proteomes" id="UP001303211"/>
    </source>
</evidence>
<name>A0ABZ0J6R1_9BURK</name>
<proteinExistence type="predicted"/>